<dbReference type="InterPro" id="IPR012338">
    <property type="entry name" value="Beta-lactam/transpept-like"/>
</dbReference>
<dbReference type="InterPro" id="IPR054120">
    <property type="entry name" value="PBPA_dimer"/>
</dbReference>
<keyword evidence="4" id="KW-1185">Reference proteome</keyword>
<sequence>MNMDKPIRRVAIFALLLIFGLMAQVNYVQGSQAEDLRTNASNPRLYSDIFKEPRGQISAGGEVLVSSKEIDEEEYGRVYKDGAVFSPVTGYFQGGATQVERAYSGLLSGDDTRIKNQRWFDTFIGKSAEGADLELSIDPKAQRTAYEQLKQATAPGRRGGAVVMDVETGALKVAASWPSVDPNEFANDPRADKSSKRLEQLNKGDGVQKPLIDNALSQTFPPGSSFKILMAALGLQEGMDASTPVDTSDLVLPESNIPLPDSHEHGACGGRAPLRAAFIESCNSSFGRMAMELTIQKMHDGGEKFGFGDRVEIEPNFFAAQSAIPVEVTTADGQTIKTGQDATARSGIGQENVRSTPLQMAMVAAAVANDGTIMKPYVVEKALAQDQSEVYGADPQEYGKAMSEGDAKALQDWMRGVVTEGTAGNLRGMNIAGKTGTAEQGEGIPNARWFVGFSPMDDPKYAFAVMTEGAGAGATGAGPVAGAIMRQVLK</sequence>
<keyword evidence="3" id="KW-0808">Transferase</keyword>
<evidence type="ECO:0000313" key="4">
    <source>
        <dbReference type="Proteomes" id="UP000627838"/>
    </source>
</evidence>
<reference evidence="3 4" key="1">
    <citation type="submission" date="2020-10" db="EMBL/GenBank/DDBJ databases">
        <title>Sequencing the genomes of 1000 actinobacteria strains.</title>
        <authorList>
            <person name="Klenk H.-P."/>
        </authorList>
    </citation>
    <scope>NUCLEOTIDE SEQUENCE [LARGE SCALE GENOMIC DNA]</scope>
    <source>
        <strain evidence="3 4">DSM 46744</strain>
    </source>
</reference>
<dbReference type="PANTHER" id="PTHR30627:SF24">
    <property type="entry name" value="PENICILLIN-BINDING PROTEIN 4B"/>
    <property type="match status" value="1"/>
</dbReference>
<evidence type="ECO:0000259" key="2">
    <source>
        <dbReference type="Pfam" id="PF21922"/>
    </source>
</evidence>
<organism evidence="3 4">
    <name type="scientific">Actinomadura algeriensis</name>
    <dbReference type="NCBI Taxonomy" id="1679523"/>
    <lineage>
        <taxon>Bacteria</taxon>
        <taxon>Bacillati</taxon>
        <taxon>Actinomycetota</taxon>
        <taxon>Actinomycetes</taxon>
        <taxon>Streptosporangiales</taxon>
        <taxon>Thermomonosporaceae</taxon>
        <taxon>Actinomadura</taxon>
    </lineage>
</organism>
<accession>A0ABR9JPL0</accession>
<dbReference type="InterPro" id="IPR050515">
    <property type="entry name" value="Beta-lactam/transpept"/>
</dbReference>
<gene>
    <name evidence="3" type="ORF">H4W34_002271</name>
</gene>
<feature type="domain" description="Penicillin-binding protein transpeptidase" evidence="1">
    <location>
        <begin position="159"/>
        <end position="489"/>
    </location>
</feature>
<dbReference type="Proteomes" id="UP000627838">
    <property type="component" value="Unassembled WGS sequence"/>
</dbReference>
<comment type="caution">
    <text evidence="3">The sequence shown here is derived from an EMBL/GenBank/DDBJ whole genome shotgun (WGS) entry which is preliminary data.</text>
</comment>
<proteinExistence type="predicted"/>
<dbReference type="EC" id="2.4.1.129" evidence="3"/>
<evidence type="ECO:0000313" key="3">
    <source>
        <dbReference type="EMBL" id="MBE1532438.1"/>
    </source>
</evidence>
<feature type="domain" description="Penicillin binding protein A dimerisation" evidence="2">
    <location>
        <begin position="54"/>
        <end position="132"/>
    </location>
</feature>
<dbReference type="RefSeq" id="WP_192759125.1">
    <property type="nucleotide sequence ID" value="NZ_JADBDZ010000001.1"/>
</dbReference>
<name>A0ABR9JPL0_9ACTN</name>
<evidence type="ECO:0000259" key="1">
    <source>
        <dbReference type="Pfam" id="PF00905"/>
    </source>
</evidence>
<dbReference type="EMBL" id="JADBDZ010000001">
    <property type="protein sequence ID" value="MBE1532438.1"/>
    <property type="molecule type" value="Genomic_DNA"/>
</dbReference>
<dbReference type="InterPro" id="IPR001460">
    <property type="entry name" value="PCN-bd_Tpept"/>
</dbReference>
<dbReference type="GO" id="GO:0016757">
    <property type="term" value="F:glycosyltransferase activity"/>
    <property type="evidence" value="ECO:0007669"/>
    <property type="project" value="UniProtKB-KW"/>
</dbReference>
<dbReference type="SUPFAM" id="SSF56601">
    <property type="entry name" value="beta-lactamase/transpeptidase-like"/>
    <property type="match status" value="1"/>
</dbReference>
<keyword evidence="3" id="KW-0328">Glycosyltransferase</keyword>
<dbReference type="Gene3D" id="3.40.710.10">
    <property type="entry name" value="DD-peptidase/beta-lactamase superfamily"/>
    <property type="match status" value="1"/>
</dbReference>
<dbReference type="Pfam" id="PF00905">
    <property type="entry name" value="Transpeptidase"/>
    <property type="match status" value="1"/>
</dbReference>
<protein>
    <submittedName>
        <fullName evidence="3">Peptidoglycan glycosyltransferase</fullName>
        <ecNumber evidence="3">2.4.1.129</ecNumber>
    </submittedName>
</protein>
<dbReference type="Gene3D" id="3.90.1310.10">
    <property type="entry name" value="Penicillin-binding protein 2a (Domain 2)"/>
    <property type="match status" value="1"/>
</dbReference>
<dbReference type="Pfam" id="PF21922">
    <property type="entry name" value="PBP_dimer_2"/>
    <property type="match status" value="1"/>
</dbReference>
<dbReference type="PANTHER" id="PTHR30627">
    <property type="entry name" value="PEPTIDOGLYCAN D,D-TRANSPEPTIDASE"/>
    <property type="match status" value="1"/>
</dbReference>